<evidence type="ECO:0000313" key="12">
    <source>
        <dbReference type="EMBL" id="RNB52285.1"/>
    </source>
</evidence>
<feature type="active site" description="Nucleophile" evidence="7">
    <location>
        <position position="300"/>
    </location>
</feature>
<protein>
    <recommendedName>
        <fullName evidence="3 6">Beta-galactosidase</fullName>
        <shortName evidence="6">Beta-gal</shortName>
        <ecNumber evidence="3 6">3.2.1.23</ecNumber>
    </recommendedName>
</protein>
<evidence type="ECO:0000313" key="13">
    <source>
        <dbReference type="Proteomes" id="UP000275048"/>
    </source>
</evidence>
<dbReference type="AlphaFoldDB" id="A0A3M8AP50"/>
<keyword evidence="5 6" id="KW-0326">Glycosidase</keyword>
<dbReference type="Gene3D" id="3.20.20.80">
    <property type="entry name" value="Glycosidases"/>
    <property type="match status" value="1"/>
</dbReference>
<dbReference type="Proteomes" id="UP000275048">
    <property type="component" value="Unassembled WGS sequence"/>
</dbReference>
<feature type="binding site" evidence="8">
    <location>
        <position position="308"/>
    </location>
    <ligand>
        <name>substrate</name>
    </ligand>
</feature>
<dbReference type="SUPFAM" id="SSF51445">
    <property type="entry name" value="(Trans)glycosidases"/>
    <property type="match status" value="1"/>
</dbReference>
<dbReference type="OrthoDB" id="9800974at2"/>
<evidence type="ECO:0000256" key="2">
    <source>
        <dbReference type="ARBA" id="ARBA00005940"/>
    </source>
</evidence>
<keyword evidence="4 6" id="KW-0378">Hydrolase</keyword>
<keyword evidence="9" id="KW-0862">Zinc</keyword>
<dbReference type="SUPFAM" id="SSF52317">
    <property type="entry name" value="Class I glutamine amidotransferase-like"/>
    <property type="match status" value="1"/>
</dbReference>
<dbReference type="InterPro" id="IPR017853">
    <property type="entry name" value="GH"/>
</dbReference>
<dbReference type="InterPro" id="IPR013780">
    <property type="entry name" value="Glyco_hydro_b"/>
</dbReference>
<dbReference type="InterPro" id="IPR029062">
    <property type="entry name" value="Class_I_gatase-like"/>
</dbReference>
<dbReference type="PIRSF" id="PIRSF001084">
    <property type="entry name" value="B-galactosidase"/>
    <property type="match status" value="1"/>
</dbReference>
<dbReference type="GO" id="GO:0046872">
    <property type="term" value="F:metal ion binding"/>
    <property type="evidence" value="ECO:0007669"/>
    <property type="project" value="UniProtKB-KW"/>
</dbReference>
<dbReference type="InterPro" id="IPR003476">
    <property type="entry name" value="Glyco_hydro_42"/>
</dbReference>
<reference evidence="12 13" key="1">
    <citation type="submission" date="2018-10" db="EMBL/GenBank/DDBJ databases">
        <title>Isolation, diversity and antibacterial activity of antinobacteria from the wheat rhizosphere soil.</title>
        <authorList>
            <person name="Sun T."/>
        </authorList>
    </citation>
    <scope>NUCLEOTIDE SEQUENCE [LARGE SCALE GENOMIC DNA]</scope>
    <source>
        <strain evidence="12 13">SJ-23</strain>
    </source>
</reference>
<comment type="caution">
    <text evidence="12">The sequence shown here is derived from an EMBL/GenBank/DDBJ whole genome shotgun (WGS) entry which is preliminary data.</text>
</comment>
<keyword evidence="13" id="KW-1185">Reference proteome</keyword>
<evidence type="ECO:0000256" key="4">
    <source>
        <dbReference type="ARBA" id="ARBA00022801"/>
    </source>
</evidence>
<accession>A0A3M8AP50</accession>
<dbReference type="InterPro" id="IPR013738">
    <property type="entry name" value="Beta_galactosidase_Trimer"/>
</dbReference>
<dbReference type="InterPro" id="IPR013529">
    <property type="entry name" value="Glyco_hydro_42_N"/>
</dbReference>
<evidence type="ECO:0000256" key="5">
    <source>
        <dbReference type="ARBA" id="ARBA00023295"/>
    </source>
</evidence>
<dbReference type="Gene3D" id="3.40.50.880">
    <property type="match status" value="1"/>
</dbReference>
<evidence type="ECO:0000256" key="8">
    <source>
        <dbReference type="PIRSR" id="PIRSR001084-2"/>
    </source>
</evidence>
<dbReference type="CDD" id="cd03143">
    <property type="entry name" value="A4_beta-galactosidase_middle_domain"/>
    <property type="match status" value="1"/>
</dbReference>
<comment type="catalytic activity">
    <reaction evidence="1 6">
        <text>Hydrolysis of terminal non-reducing beta-D-galactose residues in beta-D-galactosides.</text>
        <dbReference type="EC" id="3.2.1.23"/>
    </reaction>
</comment>
<gene>
    <name evidence="12" type="ORF">EDM22_00795</name>
</gene>
<evidence type="ECO:0000256" key="6">
    <source>
        <dbReference type="PIRNR" id="PIRNR001084"/>
    </source>
</evidence>
<dbReference type="PANTHER" id="PTHR36447">
    <property type="entry name" value="BETA-GALACTOSIDASE GANA"/>
    <property type="match status" value="1"/>
</dbReference>
<dbReference type="Gene3D" id="2.60.40.1180">
    <property type="entry name" value="Golgi alpha-mannosidase II"/>
    <property type="match status" value="1"/>
</dbReference>
<evidence type="ECO:0000259" key="11">
    <source>
        <dbReference type="Pfam" id="PF08532"/>
    </source>
</evidence>
<keyword evidence="9" id="KW-0479">Metal-binding</keyword>
<name>A0A3M8AP50_9MICO</name>
<proteinExistence type="inferred from homology"/>
<evidence type="ECO:0000256" key="3">
    <source>
        <dbReference type="ARBA" id="ARBA00012756"/>
    </source>
</evidence>
<feature type="domain" description="Beta-galactosidase trimerisation" evidence="11">
    <location>
        <begin position="393"/>
        <end position="609"/>
    </location>
</feature>
<feature type="binding site" evidence="8">
    <location>
        <position position="106"/>
    </location>
    <ligand>
        <name>substrate</name>
    </ligand>
</feature>
<evidence type="ECO:0000256" key="9">
    <source>
        <dbReference type="PIRSR" id="PIRSR001084-3"/>
    </source>
</evidence>
<sequence length="680" mass="73604">MVTIWYGGDYNPEQWPRETWDEDVRLMQRGGISIATVGVFSWARLEPRPGEYDFAWLDEVLDGLHAGGIRVDLATATASPPPWLARLHPETLPVTEHGVRLEVGSRQQYCPSSPVYREHARRLVERVVERYAQHPALELWHVNNEYGCHVSHCYCEVSAAAFRAWLAARYGSVEELNRAWGTAFWSQAYASFDEIEPPRAAPTFRNPTHLLDFDRFSSDELLACYLSEVEVIRAASRVPITTNFMGFFKPVDYWKWAPHVDIVSDDTYPDPADPLSPAYASMVRDLMRSLGGGAPWLLMEQSPSAVNWRAQNAAKAPGQMRAWSYQSVARGADGILFFQWRQSKAGSEKFHSGMLPHGGTDTRVWREIEQLGGELQRLSGPEAGVEGSRVPSSVAIAFDWDSWWAIEQPASPTTVSYLETLFAWHHALTSLGLAVDFVRAEADLSAYRLVVAPAHFVATDAQVGNLAAFADAGGTLVVGFGTAITDEHLHVRLGGYLGEPLRRALGVWIEEFAPPAAADLRAIGGGAAPAVALDGEVFGGATTGSVWAEFVRVEEAETLATFGDGALAGWPAVTRRATGHGSAWYVATLPDPGALGRLAERAAREAGIELPSPVASGGQVEAVRRGGSVFVINHGADDAVLRLDGTDRLTGAAASGMTLPPQGVAVIALPVSDGENGASG</sequence>
<dbReference type="GO" id="GO:0004565">
    <property type="term" value="F:beta-galactosidase activity"/>
    <property type="evidence" value="ECO:0007669"/>
    <property type="project" value="UniProtKB-EC"/>
</dbReference>
<dbReference type="GO" id="GO:0009341">
    <property type="term" value="C:beta-galactosidase complex"/>
    <property type="evidence" value="ECO:0007669"/>
    <property type="project" value="InterPro"/>
</dbReference>
<feature type="active site" description="Proton donor" evidence="7">
    <location>
        <position position="145"/>
    </location>
</feature>
<feature type="binding site" evidence="8">
    <location>
        <position position="144"/>
    </location>
    <ligand>
        <name>substrate</name>
    </ligand>
</feature>
<comment type="similarity">
    <text evidence="2 6">Belongs to the glycosyl hydrolase 42 family.</text>
</comment>
<evidence type="ECO:0000256" key="1">
    <source>
        <dbReference type="ARBA" id="ARBA00001412"/>
    </source>
</evidence>
<dbReference type="PANTHER" id="PTHR36447:SF1">
    <property type="entry name" value="BETA-GALACTOSIDASE GANA"/>
    <property type="match status" value="1"/>
</dbReference>
<dbReference type="Pfam" id="PF08532">
    <property type="entry name" value="Glyco_hydro_42M"/>
    <property type="match status" value="1"/>
</dbReference>
<feature type="binding site" evidence="9">
    <location>
        <position position="153"/>
    </location>
    <ligand>
        <name>Zn(2+)</name>
        <dbReference type="ChEBI" id="CHEBI:29105"/>
    </ligand>
</feature>
<evidence type="ECO:0000256" key="7">
    <source>
        <dbReference type="PIRSR" id="PIRSR001084-1"/>
    </source>
</evidence>
<dbReference type="GO" id="GO:0005975">
    <property type="term" value="P:carbohydrate metabolic process"/>
    <property type="evidence" value="ECO:0007669"/>
    <property type="project" value="InterPro"/>
</dbReference>
<dbReference type="EC" id="3.2.1.23" evidence="3 6"/>
<feature type="binding site" evidence="9">
    <location>
        <position position="110"/>
    </location>
    <ligand>
        <name>Zn(2+)</name>
        <dbReference type="ChEBI" id="CHEBI:29105"/>
    </ligand>
</feature>
<evidence type="ECO:0000259" key="10">
    <source>
        <dbReference type="Pfam" id="PF02449"/>
    </source>
</evidence>
<organism evidence="12 13">
    <name type="scientific">Agromyces tardus</name>
    <dbReference type="NCBI Taxonomy" id="2583849"/>
    <lineage>
        <taxon>Bacteria</taxon>
        <taxon>Bacillati</taxon>
        <taxon>Actinomycetota</taxon>
        <taxon>Actinomycetes</taxon>
        <taxon>Micrococcales</taxon>
        <taxon>Microbacteriaceae</taxon>
        <taxon>Agromyces</taxon>
    </lineage>
</organism>
<dbReference type="Pfam" id="PF02449">
    <property type="entry name" value="Glyco_hydro_42"/>
    <property type="match status" value="1"/>
</dbReference>
<feature type="domain" description="Glycoside hydrolase family 42 N-terminal" evidence="10">
    <location>
        <begin position="9"/>
        <end position="377"/>
    </location>
</feature>
<feature type="binding site" evidence="9">
    <location>
        <position position="155"/>
    </location>
    <ligand>
        <name>Zn(2+)</name>
        <dbReference type="ChEBI" id="CHEBI:29105"/>
    </ligand>
</feature>
<dbReference type="EMBL" id="RHHB01000001">
    <property type="protein sequence ID" value="RNB52285.1"/>
    <property type="molecule type" value="Genomic_DNA"/>
</dbReference>